<protein>
    <submittedName>
        <fullName evidence="1">(northern house mosquito) hypothetical protein</fullName>
    </submittedName>
</protein>
<sequence>MTYPSLVTHLSAVLWEECRVGSAYCGETGNTGLQRLFRGVGTHQYWRILDSRVTHYCTMIDDNQNTRAHTHLMTMMTRWYTTLKVLFFVFIFGRKWIEKSIWQPIPLHLRVFIPEFLKLIFTFFDSYCHLRKTYCALSLRNVSLFTKMKIFHPQHTSSIQ</sequence>
<accession>A0A8D8PG98</accession>
<dbReference type="EMBL" id="HBUE01348083">
    <property type="protein sequence ID" value="CAG6601732.1"/>
    <property type="molecule type" value="Transcribed_RNA"/>
</dbReference>
<organism evidence="1">
    <name type="scientific">Culex pipiens</name>
    <name type="common">House mosquito</name>
    <dbReference type="NCBI Taxonomy" id="7175"/>
    <lineage>
        <taxon>Eukaryota</taxon>
        <taxon>Metazoa</taxon>
        <taxon>Ecdysozoa</taxon>
        <taxon>Arthropoda</taxon>
        <taxon>Hexapoda</taxon>
        <taxon>Insecta</taxon>
        <taxon>Pterygota</taxon>
        <taxon>Neoptera</taxon>
        <taxon>Endopterygota</taxon>
        <taxon>Diptera</taxon>
        <taxon>Nematocera</taxon>
        <taxon>Culicoidea</taxon>
        <taxon>Culicidae</taxon>
        <taxon>Culicinae</taxon>
        <taxon>Culicini</taxon>
        <taxon>Culex</taxon>
        <taxon>Culex</taxon>
    </lineage>
</organism>
<evidence type="ECO:0000313" key="1">
    <source>
        <dbReference type="EMBL" id="CAG6601732.1"/>
    </source>
</evidence>
<reference evidence="1" key="1">
    <citation type="submission" date="2021-05" db="EMBL/GenBank/DDBJ databases">
        <authorList>
            <person name="Alioto T."/>
            <person name="Alioto T."/>
            <person name="Gomez Garrido J."/>
        </authorList>
    </citation>
    <scope>NUCLEOTIDE SEQUENCE</scope>
</reference>
<dbReference type="EMBL" id="HBUE01241037">
    <property type="protein sequence ID" value="CAG6549461.1"/>
    <property type="molecule type" value="Transcribed_RNA"/>
</dbReference>
<proteinExistence type="predicted"/>
<name>A0A8D8PG98_CULPI</name>
<dbReference type="AlphaFoldDB" id="A0A8D8PG98"/>